<dbReference type="EMBL" id="CCYD01000286">
    <property type="protein sequence ID" value="CEG37392.1"/>
    <property type="molecule type" value="Genomic_DNA"/>
</dbReference>
<accession>A0A0P1AAF9</accession>
<proteinExistence type="predicted"/>
<sequence length="66" mass="7407">MKLTQCVPFQICAKKSMGSSTRIFENLQAEAAESLLFSTQACQSYSLHSKKSTVWLQARAHNPLFL</sequence>
<organism evidence="1 2">
    <name type="scientific">Plasmopara halstedii</name>
    <name type="common">Downy mildew of sunflower</name>
    <dbReference type="NCBI Taxonomy" id="4781"/>
    <lineage>
        <taxon>Eukaryota</taxon>
        <taxon>Sar</taxon>
        <taxon>Stramenopiles</taxon>
        <taxon>Oomycota</taxon>
        <taxon>Peronosporomycetes</taxon>
        <taxon>Peronosporales</taxon>
        <taxon>Peronosporaceae</taxon>
        <taxon>Plasmopara</taxon>
    </lineage>
</organism>
<dbReference type="Proteomes" id="UP000054928">
    <property type="component" value="Unassembled WGS sequence"/>
</dbReference>
<name>A0A0P1AAF9_PLAHL</name>
<keyword evidence="2" id="KW-1185">Reference proteome</keyword>
<protein>
    <submittedName>
        <fullName evidence="1">Uncharacterized protein</fullName>
    </submittedName>
</protein>
<evidence type="ECO:0000313" key="2">
    <source>
        <dbReference type="Proteomes" id="UP000054928"/>
    </source>
</evidence>
<dbReference type="RefSeq" id="XP_024573761.1">
    <property type="nucleotide sequence ID" value="XM_024722712.1"/>
</dbReference>
<reference evidence="2" key="1">
    <citation type="submission" date="2014-09" db="EMBL/GenBank/DDBJ databases">
        <authorList>
            <person name="Sharma Rahul"/>
            <person name="Thines Marco"/>
        </authorList>
    </citation>
    <scope>NUCLEOTIDE SEQUENCE [LARGE SCALE GENOMIC DNA]</scope>
</reference>
<dbReference type="GeneID" id="36400041"/>
<dbReference type="AlphaFoldDB" id="A0A0P1AAF9"/>
<evidence type="ECO:0000313" key="1">
    <source>
        <dbReference type="EMBL" id="CEG37392.1"/>
    </source>
</evidence>